<reference evidence="2" key="1">
    <citation type="submission" date="2016-03" db="EMBL/GenBank/DDBJ databases">
        <title>Mechanisms controlling the formation of the plant cell surface in tip-growing cells are functionally conserved among land plants.</title>
        <authorList>
            <person name="Honkanen S."/>
            <person name="Jones V.A."/>
            <person name="Morieri G."/>
            <person name="Champion C."/>
            <person name="Hetherington A.J."/>
            <person name="Kelly S."/>
            <person name="Saint-Marcoux D."/>
            <person name="Proust H."/>
            <person name="Prescott H."/>
            <person name="Dolan L."/>
        </authorList>
    </citation>
    <scope>NUCLEOTIDE SEQUENCE [LARGE SCALE GENOMIC DNA]</scope>
    <source>
        <tissue evidence="2">Whole gametophyte</tissue>
    </source>
</reference>
<proteinExistence type="predicted"/>
<protein>
    <submittedName>
        <fullName evidence="2">Uncharacterized protein</fullName>
    </submittedName>
</protein>
<comment type="caution">
    <text evidence="2">The sequence shown here is derived from an EMBL/GenBank/DDBJ whole genome shotgun (WGS) entry which is preliminary data.</text>
</comment>
<evidence type="ECO:0000313" key="2">
    <source>
        <dbReference type="EMBL" id="OAE26437.1"/>
    </source>
</evidence>
<feature type="region of interest" description="Disordered" evidence="1">
    <location>
        <begin position="1"/>
        <end position="56"/>
    </location>
</feature>
<gene>
    <name evidence="2" type="ORF">AXG93_4643s1000</name>
</gene>
<feature type="region of interest" description="Disordered" evidence="1">
    <location>
        <begin position="95"/>
        <end position="127"/>
    </location>
</feature>
<accession>A0A176W066</accession>
<keyword evidence="3" id="KW-1185">Reference proteome</keyword>
<dbReference type="EMBL" id="LVLJ01002182">
    <property type="protein sequence ID" value="OAE26437.1"/>
    <property type="molecule type" value="Genomic_DNA"/>
</dbReference>
<evidence type="ECO:0000313" key="3">
    <source>
        <dbReference type="Proteomes" id="UP000077202"/>
    </source>
</evidence>
<feature type="compositionally biased region" description="Polar residues" evidence="1">
    <location>
        <begin position="32"/>
        <end position="47"/>
    </location>
</feature>
<sequence length="164" mass="18820">MCSNCQKQRHTAVECDQPPASRPTVRFVTPPTKDNVQVNQVDLSPDNNKQEEVWPEEEVMCGRVETRSSKRPKENIREVHKRDNEVSELLKEALRAKTPSENRKTSVPSANSLTTTREQRRVAATAQNPQYDVVEDLGNQRANISFNQLLEDNKTYIEEELEDN</sequence>
<dbReference type="Proteomes" id="UP000077202">
    <property type="component" value="Unassembled WGS sequence"/>
</dbReference>
<feature type="compositionally biased region" description="Polar residues" evidence="1">
    <location>
        <begin position="105"/>
        <end position="116"/>
    </location>
</feature>
<name>A0A176W066_MARPO</name>
<organism evidence="2 3">
    <name type="scientific">Marchantia polymorpha subsp. ruderalis</name>
    <dbReference type="NCBI Taxonomy" id="1480154"/>
    <lineage>
        <taxon>Eukaryota</taxon>
        <taxon>Viridiplantae</taxon>
        <taxon>Streptophyta</taxon>
        <taxon>Embryophyta</taxon>
        <taxon>Marchantiophyta</taxon>
        <taxon>Marchantiopsida</taxon>
        <taxon>Marchantiidae</taxon>
        <taxon>Marchantiales</taxon>
        <taxon>Marchantiaceae</taxon>
        <taxon>Marchantia</taxon>
    </lineage>
</organism>
<evidence type="ECO:0000256" key="1">
    <source>
        <dbReference type="SAM" id="MobiDB-lite"/>
    </source>
</evidence>
<dbReference type="AlphaFoldDB" id="A0A176W066"/>
<feature type="compositionally biased region" description="Basic and acidic residues" evidence="1">
    <location>
        <begin position="95"/>
        <end position="104"/>
    </location>
</feature>